<dbReference type="SUPFAM" id="SSF51735">
    <property type="entry name" value="NAD(P)-binding Rossmann-fold domains"/>
    <property type="match status" value="1"/>
</dbReference>
<reference evidence="1 2" key="1">
    <citation type="submission" date="2024-02" db="EMBL/GenBank/DDBJ databases">
        <title>Chromosome-scale genome assembly of the rough periwinkle Littorina saxatilis.</title>
        <authorList>
            <person name="De Jode A."/>
            <person name="Faria R."/>
            <person name="Formenti G."/>
            <person name="Sims Y."/>
            <person name="Smith T.P."/>
            <person name="Tracey A."/>
            <person name="Wood J.M.D."/>
            <person name="Zagrodzka Z.B."/>
            <person name="Johannesson K."/>
            <person name="Butlin R.K."/>
            <person name="Leder E.H."/>
        </authorList>
    </citation>
    <scope>NUCLEOTIDE SEQUENCE [LARGE SCALE GENOMIC DNA]</scope>
    <source>
        <strain evidence="1">Snail1</strain>
        <tissue evidence="1">Muscle</tissue>
    </source>
</reference>
<dbReference type="PANTHER" id="PTHR44442:SF1">
    <property type="entry name" value="3-KETO-STEROID REDUCTASE_17-BETA-HYDROXYSTEROID DEHYDROGENASE 7"/>
    <property type="match status" value="1"/>
</dbReference>
<comment type="caution">
    <text evidence="1">The sequence shown here is derived from an EMBL/GenBank/DDBJ whole genome shotgun (WGS) entry which is preliminary data.</text>
</comment>
<keyword evidence="2" id="KW-1185">Reference proteome</keyword>
<dbReference type="EMBL" id="JBAMIC010000003">
    <property type="protein sequence ID" value="KAK7109395.1"/>
    <property type="molecule type" value="Genomic_DNA"/>
</dbReference>
<dbReference type="InterPro" id="IPR052834">
    <property type="entry name" value="3KSR/17beta-HSD"/>
</dbReference>
<dbReference type="Gene3D" id="3.40.50.720">
    <property type="entry name" value="NAD(P)-binding Rossmann-like Domain"/>
    <property type="match status" value="1"/>
</dbReference>
<dbReference type="InterPro" id="IPR036291">
    <property type="entry name" value="NAD(P)-bd_dom_sf"/>
</dbReference>
<proteinExistence type="predicted"/>
<dbReference type="GO" id="GO:0000253">
    <property type="term" value="F:3-beta-hydroxysteroid 3-dehydrogenase (NADP+) activity"/>
    <property type="evidence" value="ECO:0007669"/>
    <property type="project" value="TreeGrafter"/>
</dbReference>
<dbReference type="GO" id="GO:0006695">
    <property type="term" value="P:cholesterol biosynthetic process"/>
    <property type="evidence" value="ECO:0007669"/>
    <property type="project" value="TreeGrafter"/>
</dbReference>
<accession>A0AAN9BQN8</accession>
<organism evidence="1 2">
    <name type="scientific">Littorina saxatilis</name>
    <dbReference type="NCBI Taxonomy" id="31220"/>
    <lineage>
        <taxon>Eukaryota</taxon>
        <taxon>Metazoa</taxon>
        <taxon>Spiralia</taxon>
        <taxon>Lophotrochozoa</taxon>
        <taxon>Mollusca</taxon>
        <taxon>Gastropoda</taxon>
        <taxon>Caenogastropoda</taxon>
        <taxon>Littorinimorpha</taxon>
        <taxon>Littorinoidea</taxon>
        <taxon>Littorinidae</taxon>
        <taxon>Littorina</taxon>
    </lineage>
</organism>
<gene>
    <name evidence="1" type="ORF">V1264_013443</name>
</gene>
<evidence type="ECO:0000313" key="2">
    <source>
        <dbReference type="Proteomes" id="UP001374579"/>
    </source>
</evidence>
<dbReference type="AlphaFoldDB" id="A0AAN9BQN8"/>
<evidence type="ECO:0000313" key="1">
    <source>
        <dbReference type="EMBL" id="KAK7109395.1"/>
    </source>
</evidence>
<sequence>MSSGKIAIVTGANAGIGLALCKQLLDSHPHLTLCLACRNQQRAQQAKETLSISHPGAIIDIVIIDTSCVRSVLKAAHIFKEKYNHIDFLYLNAGVMQAGGVRWNRILSGIFSSRCVHVLTTGEGLIVQKNGKTDEGLMNVFATNLFGHYVLLQELESCLGSSGNDSPSQLIWTSSSNAQRCNFSMDDLQHEKGEEPYSSSKYATDMLSVALNDKFNERGIYSHTTCPGLVMTNLTDGILPAWIWSLVLPFMFLVSSNTVEPPF</sequence>
<protein>
    <submittedName>
        <fullName evidence="1">Uncharacterized protein</fullName>
    </submittedName>
</protein>
<dbReference type="PANTHER" id="PTHR44442">
    <property type="entry name" value="3-KETO-STEROID REDUCTASE"/>
    <property type="match status" value="1"/>
</dbReference>
<dbReference type="PRINTS" id="PR00081">
    <property type="entry name" value="GDHRDH"/>
</dbReference>
<dbReference type="InterPro" id="IPR002347">
    <property type="entry name" value="SDR_fam"/>
</dbReference>
<dbReference type="GO" id="GO:0005789">
    <property type="term" value="C:endoplasmic reticulum membrane"/>
    <property type="evidence" value="ECO:0007669"/>
    <property type="project" value="TreeGrafter"/>
</dbReference>
<dbReference type="Proteomes" id="UP001374579">
    <property type="component" value="Unassembled WGS sequence"/>
</dbReference>
<dbReference type="Pfam" id="PF00106">
    <property type="entry name" value="adh_short"/>
    <property type="match status" value="1"/>
</dbReference>
<name>A0AAN9BQN8_9CAEN</name>